<keyword evidence="5" id="KW-1185">Reference proteome</keyword>
<reference evidence="2 4" key="1">
    <citation type="submission" date="2015-02" db="EMBL/GenBank/DDBJ databases">
        <title>Two Pseudomonas sp. nov. isolated from raw milk.</title>
        <authorList>
            <person name="Wenning M."/>
            <person name="von Neubeck M."/>
            <person name="Huptas C."/>
            <person name="Scherer S."/>
        </authorList>
    </citation>
    <scope>NUCLEOTIDE SEQUENCE [LARGE SCALE GENOMIC DNA]</scope>
    <source>
        <strain evidence="2 4">DSM 14937</strain>
    </source>
</reference>
<dbReference type="EMBL" id="JYLK01000011">
    <property type="protein sequence ID" value="KRP59051.1"/>
    <property type="molecule type" value="Genomic_DNA"/>
</dbReference>
<dbReference type="AlphaFoldDB" id="A0A0R2ZKV3"/>
<evidence type="ECO:0000313" key="5">
    <source>
        <dbReference type="Proteomes" id="UP000183126"/>
    </source>
</evidence>
<gene>
    <name evidence="3" type="ORF">SAMN04490205_3318</name>
    <name evidence="2" type="ORF">TU79_16610</name>
</gene>
<keyword evidence="1" id="KW-0732">Signal</keyword>
<evidence type="ECO:0000313" key="3">
    <source>
        <dbReference type="EMBL" id="SDS69401.1"/>
    </source>
</evidence>
<dbReference type="Proteomes" id="UP000183126">
    <property type="component" value="Chromosome I"/>
</dbReference>
<sequence length="126" mass="13733">MHLSSIPLAFCALFTCISFAAQAETPKERDLHCAAYYELLSVAGDQPDISRKLSSKAFYALLVHAGDTPQAQDEVAQRLVDLRNEIPGPMTPAGTAKLREKYDAECKVLLKAAWCEAYKDPGACQG</sequence>
<feature type="chain" id="PRO_5006430483" description="Lipoprotein" evidence="1">
    <location>
        <begin position="24"/>
        <end position="126"/>
    </location>
</feature>
<protein>
    <recommendedName>
        <fullName evidence="6">Lipoprotein</fullName>
    </recommendedName>
</protein>
<dbReference type="PATRIC" id="fig|200450.4.peg.237"/>
<evidence type="ECO:0000313" key="4">
    <source>
        <dbReference type="Proteomes" id="UP000052019"/>
    </source>
</evidence>
<proteinExistence type="predicted"/>
<accession>A0A0R2ZKV3</accession>
<dbReference type="Proteomes" id="UP000052019">
    <property type="component" value="Unassembled WGS sequence"/>
</dbReference>
<organism evidence="2 4">
    <name type="scientific">Pseudomonas trivialis</name>
    <dbReference type="NCBI Taxonomy" id="200450"/>
    <lineage>
        <taxon>Bacteria</taxon>
        <taxon>Pseudomonadati</taxon>
        <taxon>Pseudomonadota</taxon>
        <taxon>Gammaproteobacteria</taxon>
        <taxon>Pseudomonadales</taxon>
        <taxon>Pseudomonadaceae</taxon>
        <taxon>Pseudomonas</taxon>
    </lineage>
</organism>
<evidence type="ECO:0000256" key="1">
    <source>
        <dbReference type="SAM" id="SignalP"/>
    </source>
</evidence>
<evidence type="ECO:0000313" key="2">
    <source>
        <dbReference type="EMBL" id="KRP59051.1"/>
    </source>
</evidence>
<evidence type="ECO:0008006" key="6">
    <source>
        <dbReference type="Google" id="ProtNLM"/>
    </source>
</evidence>
<feature type="signal peptide" evidence="1">
    <location>
        <begin position="1"/>
        <end position="23"/>
    </location>
</feature>
<name>A0A0R2ZKV3_9PSED</name>
<dbReference type="EMBL" id="LT629760">
    <property type="protein sequence ID" value="SDS69401.1"/>
    <property type="molecule type" value="Genomic_DNA"/>
</dbReference>
<reference evidence="3 5" key="2">
    <citation type="submission" date="2016-10" db="EMBL/GenBank/DDBJ databases">
        <authorList>
            <person name="Varghese N."/>
            <person name="Submissions S."/>
        </authorList>
    </citation>
    <scope>NUCLEOTIDE SEQUENCE [LARGE SCALE GENOMIC DNA]</scope>
    <source>
        <strain evidence="3 5">BS3111</strain>
    </source>
</reference>